<dbReference type="EMBL" id="WXZT01000014">
    <property type="protein sequence ID" value="MZZ14574.1"/>
    <property type="molecule type" value="Genomic_DNA"/>
</dbReference>
<reference evidence="1" key="1">
    <citation type="submission" date="2020-01" db="EMBL/GenBank/DDBJ databases">
        <title>Bacteria Cultured from War Wounds Associated with the Conflict in Eastern Ukraine.</title>
        <authorList>
            <person name="Snesrud E."/>
            <person name="Galac M.R."/>
            <person name="Mc Gann P."/>
            <person name="Valentine K."/>
            <person name="Viacheslav K."/>
        </authorList>
    </citation>
    <scope>NUCLEOTIDE SEQUENCE</scope>
    <source>
        <strain evidence="1">VNMU148</strain>
    </source>
</reference>
<accession>A0A6B1YAL1</accession>
<dbReference type="Proteomes" id="UP000644192">
    <property type="component" value="Unassembled WGS sequence"/>
</dbReference>
<protein>
    <submittedName>
        <fullName evidence="1">Uncharacterized protein</fullName>
    </submittedName>
</protein>
<organism evidence="1 2">
    <name type="scientific">Pseudomonas aeruginosa</name>
    <dbReference type="NCBI Taxonomy" id="287"/>
    <lineage>
        <taxon>Bacteria</taxon>
        <taxon>Pseudomonadati</taxon>
        <taxon>Pseudomonadota</taxon>
        <taxon>Gammaproteobacteria</taxon>
        <taxon>Pseudomonadales</taxon>
        <taxon>Pseudomonadaceae</taxon>
        <taxon>Pseudomonas</taxon>
    </lineage>
</organism>
<proteinExistence type="predicted"/>
<comment type="caution">
    <text evidence="1">The sequence shown here is derived from an EMBL/GenBank/DDBJ whole genome shotgun (WGS) entry which is preliminary data.</text>
</comment>
<dbReference type="InterPro" id="IPR058601">
    <property type="entry name" value="Phage_phiTE_015-like"/>
</dbReference>
<name>A0A6B1YAL1_PSEAI</name>
<sequence length="101" mass="11505">MHDMREEFEAWASSHFVDVGSGNPLKKGPNGHYGFYVVATAWKAWQASRAALKVELPDDGIEDCWRDWQNSCRDTFDTGYCYATDRITKVLQQAGIEVKDD</sequence>
<dbReference type="RefSeq" id="WP_073624899.1">
    <property type="nucleotide sequence ID" value="NZ_CP115481.1"/>
</dbReference>
<gene>
    <name evidence="1" type="ORF">GUL26_20200</name>
</gene>
<dbReference type="Pfam" id="PF26207">
    <property type="entry name" value="Phage_phiTE_015"/>
    <property type="match status" value="1"/>
</dbReference>
<dbReference type="AlphaFoldDB" id="A0A6B1YAL1"/>
<evidence type="ECO:0000313" key="2">
    <source>
        <dbReference type="Proteomes" id="UP000644192"/>
    </source>
</evidence>
<evidence type="ECO:0000313" key="1">
    <source>
        <dbReference type="EMBL" id="MZZ14574.1"/>
    </source>
</evidence>